<dbReference type="AlphaFoldDB" id="A0A5C6B0S8"/>
<reference evidence="1 2" key="1">
    <citation type="journal article" date="2020" name="Antonie Van Leeuwenhoek">
        <title>Rhodopirellula heiligendammensis sp. nov., Rhodopirellula pilleata sp. nov., and Rhodopirellula solitaria sp. nov. isolated from natural or artificial marine surfaces in Northern Germany and California, USA, and emended description of the genus Rhodopirellula.</title>
        <authorList>
            <person name="Kallscheuer N."/>
            <person name="Wiegand S."/>
            <person name="Jogler M."/>
            <person name="Boedeker C."/>
            <person name="Peeters S.H."/>
            <person name="Rast P."/>
            <person name="Heuer A."/>
            <person name="Jetten M.S.M."/>
            <person name="Rohde M."/>
            <person name="Jogler C."/>
        </authorList>
    </citation>
    <scope>NUCLEOTIDE SEQUENCE [LARGE SCALE GENOMIC DNA]</scope>
    <source>
        <strain evidence="1 2">Poly21</strain>
    </source>
</reference>
<dbReference type="EMBL" id="SJPU01000018">
    <property type="protein sequence ID" value="TWU05387.1"/>
    <property type="molecule type" value="Genomic_DNA"/>
</dbReference>
<accession>A0A5C6B0S8</accession>
<evidence type="ECO:0008006" key="3">
    <source>
        <dbReference type="Google" id="ProtNLM"/>
    </source>
</evidence>
<dbReference type="RefSeq" id="WP_146410091.1">
    <property type="nucleotide sequence ID" value="NZ_SJPU01000018.1"/>
</dbReference>
<comment type="caution">
    <text evidence="1">The sequence shown here is derived from an EMBL/GenBank/DDBJ whole genome shotgun (WGS) entry which is preliminary data.</text>
</comment>
<gene>
    <name evidence="1" type="ORF">Poly21_57040</name>
</gene>
<organism evidence="1 2">
    <name type="scientific">Allorhodopirellula heiligendammensis</name>
    <dbReference type="NCBI Taxonomy" id="2714739"/>
    <lineage>
        <taxon>Bacteria</taxon>
        <taxon>Pseudomonadati</taxon>
        <taxon>Planctomycetota</taxon>
        <taxon>Planctomycetia</taxon>
        <taxon>Pirellulales</taxon>
        <taxon>Pirellulaceae</taxon>
        <taxon>Allorhodopirellula</taxon>
    </lineage>
</organism>
<proteinExistence type="predicted"/>
<dbReference type="Proteomes" id="UP000319908">
    <property type="component" value="Unassembled WGS sequence"/>
</dbReference>
<evidence type="ECO:0000313" key="2">
    <source>
        <dbReference type="Proteomes" id="UP000319908"/>
    </source>
</evidence>
<sequence>MTAATCETNVRSRAIDLTVAALIGGLRIGHQRLNGECSLALASMGPAVIEHIREVERDPATKPPHRQRLLAVIDTIEHTIATDLPSRKTVTTALLDAIRVSDPRINHEALLAIRTFPPTIADEIFLEAFLHREKLGICTRLLSAVEQLGFPLSESNLLPLLDFALYSNPKIHSVARSILDQNRP</sequence>
<name>A0A5C6B0S8_9BACT</name>
<protein>
    <recommendedName>
        <fullName evidence="3">HEAT repeat protein</fullName>
    </recommendedName>
</protein>
<evidence type="ECO:0000313" key="1">
    <source>
        <dbReference type="EMBL" id="TWU05387.1"/>
    </source>
</evidence>
<keyword evidence="2" id="KW-1185">Reference proteome</keyword>